<dbReference type="Proteomes" id="UP000199412">
    <property type="component" value="Unassembled WGS sequence"/>
</dbReference>
<keyword evidence="3" id="KW-0813">Transport</keyword>
<evidence type="ECO:0000259" key="12">
    <source>
        <dbReference type="PROSITE" id="PS51379"/>
    </source>
</evidence>
<comment type="cofactor">
    <cofactor evidence="1">
        <name>[4Fe-4S] cluster</name>
        <dbReference type="ChEBI" id="CHEBI:49883"/>
    </cofactor>
</comment>
<keyword evidence="5" id="KW-0479">Metal-binding</keyword>
<dbReference type="PANTHER" id="PTHR43687:SF1">
    <property type="entry name" value="FERREDOXIN III"/>
    <property type="match status" value="1"/>
</dbReference>
<reference evidence="13 14" key="1">
    <citation type="submission" date="2016-10" db="EMBL/GenBank/DDBJ databases">
        <authorList>
            <person name="de Groot N.N."/>
        </authorList>
    </citation>
    <scope>NUCLEOTIDE SEQUENCE [LARGE SCALE GENOMIC DNA]</scope>
    <source>
        <strain evidence="13 14">ATCC 700224</strain>
    </source>
</reference>
<evidence type="ECO:0000256" key="2">
    <source>
        <dbReference type="ARBA" id="ARBA00003532"/>
    </source>
</evidence>
<feature type="domain" description="4Fe-4S ferredoxin-type" evidence="12">
    <location>
        <begin position="18"/>
        <end position="47"/>
    </location>
</feature>
<evidence type="ECO:0000256" key="8">
    <source>
        <dbReference type="ARBA" id="ARBA00023004"/>
    </source>
</evidence>
<dbReference type="STRING" id="69960.SAMN05421720_11088"/>
<evidence type="ECO:0000256" key="10">
    <source>
        <dbReference type="ARBA" id="ARBA00023231"/>
    </source>
</evidence>
<dbReference type="OrthoDB" id="9810688at2"/>
<protein>
    <recommendedName>
        <fullName evidence="11">Ferredoxin III</fullName>
    </recommendedName>
</protein>
<keyword evidence="10" id="KW-0535">Nitrogen fixation</keyword>
<evidence type="ECO:0000256" key="7">
    <source>
        <dbReference type="ARBA" id="ARBA00022982"/>
    </source>
</evidence>
<keyword evidence="14" id="KW-1185">Reference proteome</keyword>
<dbReference type="GO" id="GO:0051539">
    <property type="term" value="F:4 iron, 4 sulfur cluster binding"/>
    <property type="evidence" value="ECO:0007669"/>
    <property type="project" value="UniProtKB-KW"/>
</dbReference>
<dbReference type="PANTHER" id="PTHR43687">
    <property type="entry name" value="ADENYLYLSULFATE REDUCTASE, BETA SUBUNIT"/>
    <property type="match status" value="1"/>
</dbReference>
<dbReference type="InterPro" id="IPR050572">
    <property type="entry name" value="Fe-S_Ferredoxin"/>
</dbReference>
<evidence type="ECO:0000256" key="3">
    <source>
        <dbReference type="ARBA" id="ARBA00022448"/>
    </source>
</evidence>
<dbReference type="NCBIfam" id="TIGR02936">
    <property type="entry name" value="fdxN_nitrog"/>
    <property type="match status" value="1"/>
</dbReference>
<dbReference type="PROSITE" id="PS00198">
    <property type="entry name" value="4FE4S_FER_1"/>
    <property type="match status" value="1"/>
</dbReference>
<dbReference type="Gene3D" id="3.30.70.20">
    <property type="match status" value="1"/>
</dbReference>
<keyword evidence="8" id="KW-0408">Iron</keyword>
<evidence type="ECO:0000256" key="9">
    <source>
        <dbReference type="ARBA" id="ARBA00023014"/>
    </source>
</evidence>
<dbReference type="InterPro" id="IPR017896">
    <property type="entry name" value="4Fe4S_Fe-S-bd"/>
</dbReference>
<keyword evidence="9" id="KW-0411">Iron-sulfur</keyword>
<comment type="function">
    <text evidence="2">Ferredoxins are iron-sulfur proteins that transfer electrons in a wide variety of metabolic reactions.</text>
</comment>
<evidence type="ECO:0000256" key="5">
    <source>
        <dbReference type="ARBA" id="ARBA00022723"/>
    </source>
</evidence>
<dbReference type="GO" id="GO:0046872">
    <property type="term" value="F:metal ion binding"/>
    <property type="evidence" value="ECO:0007669"/>
    <property type="project" value="UniProtKB-KW"/>
</dbReference>
<evidence type="ECO:0000256" key="4">
    <source>
        <dbReference type="ARBA" id="ARBA00022485"/>
    </source>
</evidence>
<sequence length="100" mass="10479">MAVRTLVTQDGSPWVPSYIQSIDPDVCIGCGRCVKVCARDVIELKGINEDDEMCDPFDDDEEIVRKVSVVAKGGDCVGCGSCATVCGTGAQSHAPVEDAA</sequence>
<dbReference type="AlphaFoldDB" id="A0A1G7F2P8"/>
<name>A0A1G7F2P8_9PROT</name>
<evidence type="ECO:0000313" key="13">
    <source>
        <dbReference type="EMBL" id="SDE70179.1"/>
    </source>
</evidence>
<keyword evidence="7" id="KW-0249">Electron transport</keyword>
<keyword evidence="6" id="KW-0677">Repeat</keyword>
<dbReference type="InterPro" id="IPR017900">
    <property type="entry name" value="4Fe4S_Fe_S_CS"/>
</dbReference>
<evidence type="ECO:0000256" key="11">
    <source>
        <dbReference type="ARBA" id="ARBA00030616"/>
    </source>
</evidence>
<dbReference type="Pfam" id="PF12838">
    <property type="entry name" value="Fer4_7"/>
    <property type="match status" value="1"/>
</dbReference>
<accession>A0A1G7F2P8</accession>
<proteinExistence type="predicted"/>
<dbReference type="EMBL" id="FNAP01000010">
    <property type="protein sequence ID" value="SDE70179.1"/>
    <property type="molecule type" value="Genomic_DNA"/>
</dbReference>
<dbReference type="SUPFAM" id="SSF54862">
    <property type="entry name" value="4Fe-4S ferredoxins"/>
    <property type="match status" value="1"/>
</dbReference>
<feature type="domain" description="4Fe-4S ferredoxin-type" evidence="12">
    <location>
        <begin position="66"/>
        <end position="96"/>
    </location>
</feature>
<evidence type="ECO:0000256" key="6">
    <source>
        <dbReference type="ARBA" id="ARBA00022737"/>
    </source>
</evidence>
<evidence type="ECO:0000313" key="14">
    <source>
        <dbReference type="Proteomes" id="UP000199412"/>
    </source>
</evidence>
<dbReference type="RefSeq" id="WP_092787111.1">
    <property type="nucleotide sequence ID" value="NZ_FNAP01000010.1"/>
</dbReference>
<dbReference type="InterPro" id="IPR014283">
    <property type="entry name" value="FdIII_4_nif"/>
</dbReference>
<organism evidence="13 14">
    <name type="scientific">Rhodospira trueperi</name>
    <dbReference type="NCBI Taxonomy" id="69960"/>
    <lineage>
        <taxon>Bacteria</taxon>
        <taxon>Pseudomonadati</taxon>
        <taxon>Pseudomonadota</taxon>
        <taxon>Alphaproteobacteria</taxon>
        <taxon>Rhodospirillales</taxon>
        <taxon>Rhodospirillaceae</taxon>
        <taxon>Rhodospira</taxon>
    </lineage>
</organism>
<evidence type="ECO:0000256" key="1">
    <source>
        <dbReference type="ARBA" id="ARBA00001966"/>
    </source>
</evidence>
<gene>
    <name evidence="13" type="ORF">SAMN05421720_11088</name>
</gene>
<keyword evidence="4" id="KW-0004">4Fe-4S</keyword>
<dbReference type="PROSITE" id="PS51379">
    <property type="entry name" value="4FE4S_FER_2"/>
    <property type="match status" value="2"/>
</dbReference>